<dbReference type="PANTHER" id="PTHR12352">
    <property type="entry name" value="SECRETED MODULAR CALCIUM-BINDING PROTEIN"/>
    <property type="match status" value="1"/>
</dbReference>
<dbReference type="InterPro" id="IPR036857">
    <property type="entry name" value="Thyroglobulin_1_sf"/>
</dbReference>
<evidence type="ECO:0000256" key="6">
    <source>
        <dbReference type="SAM" id="SignalP"/>
    </source>
</evidence>
<dbReference type="GeneID" id="108910760"/>
<feature type="domain" description="Thyroglobulin type-1" evidence="7">
    <location>
        <begin position="109"/>
        <end position="180"/>
    </location>
</feature>
<organism evidence="8">
    <name type="scientific">Anoplophora glabripennis</name>
    <name type="common">Asian longhorn beetle</name>
    <name type="synonym">Anoplophora nobilis</name>
    <dbReference type="NCBI Taxonomy" id="217634"/>
    <lineage>
        <taxon>Eukaryota</taxon>
        <taxon>Metazoa</taxon>
        <taxon>Ecdysozoa</taxon>
        <taxon>Arthropoda</taxon>
        <taxon>Hexapoda</taxon>
        <taxon>Insecta</taxon>
        <taxon>Pterygota</taxon>
        <taxon>Neoptera</taxon>
        <taxon>Endopterygota</taxon>
        <taxon>Coleoptera</taxon>
        <taxon>Polyphaga</taxon>
        <taxon>Cucujiformia</taxon>
        <taxon>Chrysomeloidea</taxon>
        <taxon>Cerambycidae</taxon>
        <taxon>Lamiinae</taxon>
        <taxon>Lamiini</taxon>
        <taxon>Anoplophora</taxon>
    </lineage>
</organism>
<accession>V5I9P5</accession>
<reference evidence="8" key="1">
    <citation type="submission" date="2013-07" db="EMBL/GenBank/DDBJ databases">
        <title>Midgut Transcriptome Profiling of Anoplphora glabripennis, a Lignocellulose Degrading, Wood-Boring Cerambycid.</title>
        <authorList>
            <person name="Scully E.D."/>
            <person name="Hoover K."/>
            <person name="Carlson J.E."/>
            <person name="Tien M."/>
            <person name="Geib S.M."/>
        </authorList>
    </citation>
    <scope>NUCLEOTIDE SEQUENCE</scope>
</reference>
<evidence type="ECO:0000256" key="4">
    <source>
        <dbReference type="ARBA" id="ARBA00023157"/>
    </source>
</evidence>
<keyword evidence="2" id="KW-0964">Secreted</keyword>
<keyword evidence="4" id="KW-1015">Disulfide bond</keyword>
<feature type="domain" description="Thyroglobulin type-1" evidence="7">
    <location>
        <begin position="334"/>
        <end position="398"/>
    </location>
</feature>
<dbReference type="KEGG" id="agb:108910760"/>
<dbReference type="AlphaFoldDB" id="V5I9P5"/>
<dbReference type="InterPro" id="IPR051950">
    <property type="entry name" value="Dev_reg/Prot_inhib"/>
</dbReference>
<protein>
    <recommendedName>
        <fullName evidence="7">Thyroglobulin type-1 domain-containing protein</fullName>
    </recommendedName>
</protein>
<evidence type="ECO:0000256" key="1">
    <source>
        <dbReference type="ARBA" id="ARBA00004613"/>
    </source>
</evidence>
<feature type="signal peptide" evidence="6">
    <location>
        <begin position="1"/>
        <end position="16"/>
    </location>
</feature>
<dbReference type="GO" id="GO:0005615">
    <property type="term" value="C:extracellular space"/>
    <property type="evidence" value="ECO:0007669"/>
    <property type="project" value="TreeGrafter"/>
</dbReference>
<dbReference type="SMART" id="SM00211">
    <property type="entry name" value="TY"/>
    <property type="match status" value="4"/>
</dbReference>
<dbReference type="Gene3D" id="4.10.800.10">
    <property type="entry name" value="Thyroglobulin type-1"/>
    <property type="match status" value="3"/>
</dbReference>
<dbReference type="Pfam" id="PF00086">
    <property type="entry name" value="Thyroglobulin_1"/>
    <property type="match status" value="2"/>
</dbReference>
<dbReference type="GO" id="GO:0007160">
    <property type="term" value="P:cell-matrix adhesion"/>
    <property type="evidence" value="ECO:0007669"/>
    <property type="project" value="TreeGrafter"/>
</dbReference>
<name>V5I9P5_ANOGL</name>
<proteinExistence type="predicted"/>
<dbReference type="GO" id="GO:0005604">
    <property type="term" value="C:basement membrane"/>
    <property type="evidence" value="ECO:0007669"/>
    <property type="project" value="TreeGrafter"/>
</dbReference>
<dbReference type="PROSITE" id="PS51162">
    <property type="entry name" value="THYROGLOBULIN_1_2"/>
    <property type="match status" value="2"/>
</dbReference>
<dbReference type="OrthoDB" id="1725934at2759"/>
<sequence>MKVFYLISIFILSASADESVLCTSSYCDSVECSDLPAKCQIQNATHNGIFLPSPQVCNCCSYCLENLDEGDKCSTGNPSSPSHTTICGPGLYCSLRANSDFDGFCTRMASPCHQLQDDYDNKRLNGTLGSMETRQTCDDDGTFSSYKCIPGQTCYCVNKEGSRIFGDRDFTGLPSFHMQCGCSRDYYEAVEITGKELGPSEFFRCSPTGDYDTIQCIGDQCLCVDAEDGAPTYPNDALVNMTLLSNETLRCFSGEEDGVFYKKCEEEYVAILEEVNMYKDDGFDLVFSYTFPKCDLDGSYQAVQENSTHKICVDKEGSVLTAVDKIENKTLADAMDCNCLRANLIITSVEKPTCEVNGNYSPIQCRRGTCRCVDNNGNQVCKSSACEVAEIDRDTLKC</sequence>
<evidence type="ECO:0000259" key="7">
    <source>
        <dbReference type="PROSITE" id="PS51162"/>
    </source>
</evidence>
<dbReference type="SUPFAM" id="SSF57610">
    <property type="entry name" value="Thyroglobulin type-1 domain"/>
    <property type="match status" value="4"/>
</dbReference>
<dbReference type="InterPro" id="IPR000716">
    <property type="entry name" value="Thyroglobulin_1"/>
</dbReference>
<keyword evidence="3" id="KW-0677">Repeat</keyword>
<evidence type="ECO:0000256" key="5">
    <source>
        <dbReference type="PROSITE-ProRule" id="PRU00500"/>
    </source>
</evidence>
<dbReference type="EMBL" id="GALX01002575">
    <property type="protein sequence ID" value="JAB65891.1"/>
    <property type="molecule type" value="Transcribed_RNA"/>
</dbReference>
<evidence type="ECO:0000256" key="3">
    <source>
        <dbReference type="ARBA" id="ARBA00022737"/>
    </source>
</evidence>
<comment type="caution">
    <text evidence="5">Lacks conserved residue(s) required for the propagation of feature annotation.</text>
</comment>
<dbReference type="PANTHER" id="PTHR12352:SF24">
    <property type="entry name" value="THYROGLOBULIN TYPE-1 DOMAIN-CONTAINING PROTEIN"/>
    <property type="match status" value="1"/>
</dbReference>
<dbReference type="RefSeq" id="XP_018570979.1">
    <property type="nucleotide sequence ID" value="XM_018715463.2"/>
</dbReference>
<comment type="subcellular location">
    <subcellularLocation>
        <location evidence="1">Secreted</location>
    </subcellularLocation>
</comment>
<evidence type="ECO:0000313" key="8">
    <source>
        <dbReference type="EMBL" id="JAB65891.1"/>
    </source>
</evidence>
<keyword evidence="6" id="KW-0732">Signal</keyword>
<feature type="chain" id="PRO_5004736673" description="Thyroglobulin type-1 domain-containing protein" evidence="6">
    <location>
        <begin position="17"/>
        <end position="398"/>
    </location>
</feature>
<evidence type="ECO:0000256" key="2">
    <source>
        <dbReference type="ARBA" id="ARBA00022525"/>
    </source>
</evidence>